<keyword evidence="9" id="KW-0489">Methyltransferase</keyword>
<evidence type="ECO:0000313" key="10">
    <source>
        <dbReference type="Proteomes" id="UP000059188"/>
    </source>
</evidence>
<reference evidence="9 10" key="1">
    <citation type="submission" date="2014-11" db="EMBL/GenBank/DDBJ databases">
        <authorList>
            <person name="Wibberg Daniel"/>
        </authorList>
    </citation>
    <scope>NUCLEOTIDE SEQUENCE [LARGE SCALE GENOMIC DNA]</scope>
    <source>
        <strain evidence="9">Rhizoctonia solani AG1-IB 7/3/14</strain>
    </source>
</reference>
<evidence type="ECO:0000256" key="4">
    <source>
        <dbReference type="ARBA" id="ARBA00022737"/>
    </source>
</evidence>
<feature type="compositionally biased region" description="Basic and acidic residues" evidence="8">
    <location>
        <begin position="483"/>
        <end position="494"/>
    </location>
</feature>
<comment type="function">
    <text evidence="6">Required for the formation of N(7)-methylguanine at position 46 (m7G46) in tRNA. In the complex, it is required to stabilize and induce conformational changes of the catalytic subunit.</text>
</comment>
<accession>A0A0B7G009</accession>
<evidence type="ECO:0000313" key="9">
    <source>
        <dbReference type="EMBL" id="CEL61767.1"/>
    </source>
</evidence>
<evidence type="ECO:0000256" key="7">
    <source>
        <dbReference type="PROSITE-ProRule" id="PRU00221"/>
    </source>
</evidence>
<feature type="repeat" description="WD" evidence="7">
    <location>
        <begin position="88"/>
        <end position="110"/>
    </location>
</feature>
<protein>
    <submittedName>
        <fullName evidence="9">tRNA (Guanine-N(7)-)-methyltransferase subunit TRM82</fullName>
    </submittedName>
</protein>
<dbReference type="InterPro" id="IPR019775">
    <property type="entry name" value="WD40_repeat_CS"/>
</dbReference>
<dbReference type="UniPathway" id="UPA00989"/>
<dbReference type="InterPro" id="IPR028884">
    <property type="entry name" value="Trm82"/>
</dbReference>
<dbReference type="InterPro" id="IPR001680">
    <property type="entry name" value="WD40_rpt"/>
</dbReference>
<keyword evidence="10" id="KW-1185">Reference proteome</keyword>
<name>A0A0B7G009_THACB</name>
<feature type="region of interest" description="Disordered" evidence="8">
    <location>
        <begin position="454"/>
        <end position="510"/>
    </location>
</feature>
<comment type="subcellular location">
    <subcellularLocation>
        <location evidence="1 6">Nucleus</location>
    </subcellularLocation>
</comment>
<evidence type="ECO:0000256" key="5">
    <source>
        <dbReference type="ARBA" id="ARBA00023242"/>
    </source>
</evidence>
<evidence type="ECO:0000256" key="2">
    <source>
        <dbReference type="ARBA" id="ARBA00022574"/>
    </source>
</evidence>
<sequence length="510" mass="56022">MLRRPLMMNTLIRDQSILSSWAMAAEIQYPLSRIFIGSDKTVAICASQIFVLDSKSGTVEASATVSSAEKNVSSVVRIAAVDETYQHLVTSGDDKRLRVWDVNHLKELSCREIPKRANVLKLSQDGQTILVADKFGDIFSYPLVPPEPAQQPQPAEIPGSKSVAVAMHDNPHGTLILGHASIITDFVLTHGEKQVISADRDEHVRVSWYPEGWDVDRYCLGHRKFVSALEIPLCAPSILISGGGDPELYVWEYKVGKNIARIPVWDYVRPFIKVKNGRRRPEKPQGKKNKKKAVEEGVAEDVEMIPESGEEVLVVSKISTVQLGEENVVVFSAVGSSALFYFTWPSSLDFGAVQVGHFDLTNPVTDFTVAHNGILWASVDPTWTTAPGAVNATESTNSKRVRRLVWKGSEIVEDESDSQLAQGLDQGCDVKGPASETHTLSLYEHLISLPKTAEFDSADGGEDVSVPTDITSGPGLRASARQKTKEELEKRKALTQEAARATKQPRVEET</sequence>
<dbReference type="Gene3D" id="2.130.10.10">
    <property type="entry name" value="YVTN repeat-like/Quinoprotein amine dehydrogenase"/>
    <property type="match status" value="1"/>
</dbReference>
<dbReference type="PROSITE" id="PS50082">
    <property type="entry name" value="WD_REPEATS_2"/>
    <property type="match status" value="1"/>
</dbReference>
<keyword evidence="9" id="KW-0808">Transferase</keyword>
<comment type="similarity">
    <text evidence="6">Belongs to the WD repeat TRM82 family.</text>
</comment>
<dbReference type="STRING" id="1108050.A0A0B7G009"/>
<dbReference type="SMART" id="SM00320">
    <property type="entry name" value="WD40"/>
    <property type="match status" value="3"/>
</dbReference>
<dbReference type="SUPFAM" id="SSF50978">
    <property type="entry name" value="WD40 repeat-like"/>
    <property type="match status" value="1"/>
</dbReference>
<dbReference type="InterPro" id="IPR036322">
    <property type="entry name" value="WD40_repeat_dom_sf"/>
</dbReference>
<dbReference type="GO" id="GO:0106004">
    <property type="term" value="P:tRNA (guanine-N7)-methylation"/>
    <property type="evidence" value="ECO:0007669"/>
    <property type="project" value="UniProtKB-UniRule"/>
</dbReference>
<evidence type="ECO:0000256" key="1">
    <source>
        <dbReference type="ARBA" id="ARBA00004123"/>
    </source>
</evidence>
<evidence type="ECO:0000256" key="3">
    <source>
        <dbReference type="ARBA" id="ARBA00022694"/>
    </source>
</evidence>
<proteinExistence type="inferred from homology"/>
<evidence type="ECO:0000256" key="6">
    <source>
        <dbReference type="HAMAP-Rule" id="MF_03056"/>
    </source>
</evidence>
<dbReference type="GO" id="GO:0005634">
    <property type="term" value="C:nucleus"/>
    <property type="evidence" value="ECO:0007669"/>
    <property type="project" value="UniProtKB-SubCell"/>
</dbReference>
<dbReference type="Proteomes" id="UP000059188">
    <property type="component" value="Unassembled WGS sequence"/>
</dbReference>
<keyword evidence="3 6" id="KW-0819">tRNA processing</keyword>
<dbReference type="Pfam" id="PF00400">
    <property type="entry name" value="WD40"/>
    <property type="match status" value="1"/>
</dbReference>
<dbReference type="GO" id="GO:0005829">
    <property type="term" value="C:cytosol"/>
    <property type="evidence" value="ECO:0007669"/>
    <property type="project" value="TreeGrafter"/>
</dbReference>
<organism evidence="9 10">
    <name type="scientific">Thanatephorus cucumeris (strain AG1-IB / isolate 7/3/14)</name>
    <name type="common">Lettuce bottom rot fungus</name>
    <name type="synonym">Rhizoctonia solani</name>
    <dbReference type="NCBI Taxonomy" id="1108050"/>
    <lineage>
        <taxon>Eukaryota</taxon>
        <taxon>Fungi</taxon>
        <taxon>Dikarya</taxon>
        <taxon>Basidiomycota</taxon>
        <taxon>Agaricomycotina</taxon>
        <taxon>Agaricomycetes</taxon>
        <taxon>Cantharellales</taxon>
        <taxon>Ceratobasidiaceae</taxon>
        <taxon>Rhizoctonia</taxon>
        <taxon>Rhizoctonia solani AG-1</taxon>
    </lineage>
</organism>
<gene>
    <name evidence="9" type="ORF">RSOLAG1IB_04517</name>
</gene>
<dbReference type="HAMAP" id="MF_03056">
    <property type="entry name" value="TRM82"/>
    <property type="match status" value="1"/>
</dbReference>
<dbReference type="EMBL" id="LN679105">
    <property type="protein sequence ID" value="CEL61767.1"/>
    <property type="molecule type" value="Genomic_DNA"/>
</dbReference>
<dbReference type="OrthoDB" id="339900at2759"/>
<dbReference type="AlphaFoldDB" id="A0A0B7G009"/>
<keyword evidence="5 6" id="KW-0539">Nucleus</keyword>
<dbReference type="GO" id="GO:0043527">
    <property type="term" value="C:tRNA methyltransferase complex"/>
    <property type="evidence" value="ECO:0007669"/>
    <property type="project" value="TreeGrafter"/>
</dbReference>
<dbReference type="PANTHER" id="PTHR16288">
    <property type="entry name" value="WD40 REPEAT PROTEIN 4"/>
    <property type="match status" value="1"/>
</dbReference>
<keyword evidence="2 6" id="KW-0853">WD repeat</keyword>
<dbReference type="PROSITE" id="PS00678">
    <property type="entry name" value="WD_REPEATS_1"/>
    <property type="match status" value="1"/>
</dbReference>
<comment type="pathway">
    <text evidence="6">tRNA modification; N(7)-methylguanine-tRNA biosynthesis.</text>
</comment>
<keyword evidence="4 6" id="KW-0677">Repeat</keyword>
<dbReference type="GO" id="GO:0008168">
    <property type="term" value="F:methyltransferase activity"/>
    <property type="evidence" value="ECO:0007669"/>
    <property type="project" value="UniProtKB-KW"/>
</dbReference>
<evidence type="ECO:0000256" key="8">
    <source>
        <dbReference type="SAM" id="MobiDB-lite"/>
    </source>
</evidence>
<dbReference type="PANTHER" id="PTHR16288:SF0">
    <property type="entry name" value="TRNA (GUANINE-N(7)-)-METHYLTRANSFERASE NON-CATALYTIC SUBUNIT WDR4"/>
    <property type="match status" value="1"/>
</dbReference>
<dbReference type="InterPro" id="IPR015943">
    <property type="entry name" value="WD40/YVTN_repeat-like_dom_sf"/>
</dbReference>